<gene>
    <name evidence="1" type="ORF">MNBD_NITROSPINAE05-56</name>
</gene>
<sequence>MKTKKLSYLFILLLLLLPFVTACEVKM</sequence>
<dbReference type="AlphaFoldDB" id="A0A3B1DFX3"/>
<accession>A0A3B1DFX3</accession>
<name>A0A3B1DFX3_9ZZZZ</name>
<dbReference type="EMBL" id="UOGG01000121">
    <property type="protein sequence ID" value="VAX30615.1"/>
    <property type="molecule type" value="Genomic_DNA"/>
</dbReference>
<evidence type="ECO:0000313" key="1">
    <source>
        <dbReference type="EMBL" id="VAX30615.1"/>
    </source>
</evidence>
<organism evidence="1">
    <name type="scientific">hydrothermal vent metagenome</name>
    <dbReference type="NCBI Taxonomy" id="652676"/>
    <lineage>
        <taxon>unclassified sequences</taxon>
        <taxon>metagenomes</taxon>
        <taxon>ecological metagenomes</taxon>
    </lineage>
</organism>
<protein>
    <submittedName>
        <fullName evidence="1">Uncharacterized protein</fullName>
    </submittedName>
</protein>
<reference evidence="1" key="1">
    <citation type="submission" date="2018-06" db="EMBL/GenBank/DDBJ databases">
        <authorList>
            <person name="Zhirakovskaya E."/>
        </authorList>
    </citation>
    <scope>NUCLEOTIDE SEQUENCE</scope>
</reference>
<dbReference type="PROSITE" id="PS51257">
    <property type="entry name" value="PROKAR_LIPOPROTEIN"/>
    <property type="match status" value="1"/>
</dbReference>
<proteinExistence type="predicted"/>
<feature type="non-terminal residue" evidence="1">
    <location>
        <position position="27"/>
    </location>
</feature>